<feature type="binding site" evidence="6">
    <location>
        <position position="42"/>
    </location>
    <ligand>
        <name>dimethylallyl diphosphate</name>
        <dbReference type="ChEBI" id="CHEBI:57623"/>
    </ligand>
</feature>
<feature type="binding site" evidence="6">
    <location>
        <position position="220"/>
    </location>
    <ligand>
        <name>dimethylallyl diphosphate</name>
        <dbReference type="ChEBI" id="CHEBI:57623"/>
    </ligand>
</feature>
<reference evidence="8 9" key="1">
    <citation type="submission" date="2016-10" db="EMBL/GenBank/DDBJ databases">
        <authorList>
            <person name="de Groot N.N."/>
        </authorList>
    </citation>
    <scope>NUCLEOTIDE SEQUENCE [LARGE SCALE GENOMIC DNA]</scope>
    <source>
        <strain evidence="8 9">DSM 23310</strain>
    </source>
</reference>
<feature type="binding site" evidence="6">
    <location>
        <position position="74"/>
    </location>
    <ligand>
        <name>(2E)-4-hydroxy-3-methylbut-2-enyl diphosphate</name>
        <dbReference type="ChEBI" id="CHEBI:128753"/>
    </ligand>
</feature>
<dbReference type="CDD" id="cd05688">
    <property type="entry name" value="S1_RPS1_repeat_ec3"/>
    <property type="match status" value="1"/>
</dbReference>
<dbReference type="UniPathway" id="UPA00056">
    <property type="reaction ID" value="UER00097"/>
</dbReference>
<name>A0A1H3CX52_9FIRM</name>
<feature type="domain" description="S1 motif" evidence="7">
    <location>
        <begin position="297"/>
        <end position="366"/>
    </location>
</feature>
<evidence type="ECO:0000256" key="2">
    <source>
        <dbReference type="ARBA" id="ARBA00022723"/>
    </source>
</evidence>
<comment type="cofactor">
    <cofactor evidence="6">
        <name>[4Fe-4S] cluster</name>
        <dbReference type="ChEBI" id="CHEBI:49883"/>
    </cofactor>
    <text evidence="6">Binds 1 [4Fe-4S] cluster per subunit.</text>
</comment>
<keyword evidence="6" id="KW-0414">Isoprene biosynthesis</keyword>
<dbReference type="Pfam" id="PF00575">
    <property type="entry name" value="S1"/>
    <property type="match status" value="4"/>
</dbReference>
<feature type="binding site" evidence="6">
    <location>
        <position position="219"/>
    </location>
    <ligand>
        <name>(2E)-4-hydroxy-3-methylbut-2-enyl diphosphate</name>
        <dbReference type="ChEBI" id="CHEBI:128753"/>
    </ligand>
</feature>
<dbReference type="Gene3D" id="3.40.1010.20">
    <property type="entry name" value="4-hydroxy-3-methylbut-2-enyl diphosphate reductase, catalytic domain"/>
    <property type="match status" value="2"/>
</dbReference>
<dbReference type="InterPro" id="IPR035104">
    <property type="entry name" value="Ribosomal_protein_S1-like"/>
</dbReference>
<feature type="binding site" evidence="6">
    <location>
        <position position="42"/>
    </location>
    <ligand>
        <name>(2E)-4-hydroxy-3-methylbut-2-enyl diphosphate</name>
        <dbReference type="ChEBI" id="CHEBI:128753"/>
    </ligand>
</feature>
<dbReference type="GO" id="GO:0051745">
    <property type="term" value="F:4-hydroxy-3-methylbut-2-enyl diphosphate reductase activity"/>
    <property type="evidence" value="ECO:0007669"/>
    <property type="project" value="UniProtKB-UniRule"/>
</dbReference>
<dbReference type="FunFam" id="2.40.50.140:FF:000103">
    <property type="entry name" value="protein RRP5 homolog"/>
    <property type="match status" value="1"/>
</dbReference>
<keyword evidence="3 6" id="KW-0408">Iron</keyword>
<dbReference type="NCBIfam" id="NF005208">
    <property type="entry name" value="PRK06676.1"/>
    <property type="match status" value="1"/>
</dbReference>
<dbReference type="EC" id="1.17.7.4" evidence="6"/>
<feature type="binding site" evidence="6">
    <location>
        <position position="124"/>
    </location>
    <ligand>
        <name>isopentenyl diphosphate</name>
        <dbReference type="ChEBI" id="CHEBI:128769"/>
    </ligand>
</feature>
<feature type="binding site" evidence="6">
    <location>
        <position position="220"/>
    </location>
    <ligand>
        <name>isopentenyl diphosphate</name>
        <dbReference type="ChEBI" id="CHEBI:128769"/>
    </ligand>
</feature>
<evidence type="ECO:0000256" key="5">
    <source>
        <dbReference type="ARBA" id="ARBA00025604"/>
    </source>
</evidence>
<organism evidence="8 9">
    <name type="scientific">Tepidimicrobium xylanilyticum</name>
    <dbReference type="NCBI Taxonomy" id="1123352"/>
    <lineage>
        <taxon>Bacteria</taxon>
        <taxon>Bacillati</taxon>
        <taxon>Bacillota</taxon>
        <taxon>Tissierellia</taxon>
        <taxon>Tissierellales</taxon>
        <taxon>Tepidimicrobiaceae</taxon>
        <taxon>Tepidimicrobium</taxon>
    </lineage>
</organism>
<feature type="domain" description="S1 motif" evidence="7">
    <location>
        <begin position="471"/>
        <end position="539"/>
    </location>
</feature>
<feature type="binding site" evidence="6">
    <location>
        <position position="262"/>
    </location>
    <ligand>
        <name>(2E)-4-hydroxy-3-methylbut-2-enyl diphosphate</name>
        <dbReference type="ChEBI" id="CHEBI:128753"/>
    </ligand>
</feature>
<dbReference type="NCBIfam" id="NF000907">
    <property type="entry name" value="PRK00087.1"/>
    <property type="match status" value="1"/>
</dbReference>
<dbReference type="AlphaFoldDB" id="A0A1H3CX52"/>
<proteinExistence type="inferred from homology"/>
<dbReference type="GO" id="GO:0050992">
    <property type="term" value="P:dimethylallyl diphosphate biosynthetic process"/>
    <property type="evidence" value="ECO:0007669"/>
    <property type="project" value="UniProtKB-UniRule"/>
</dbReference>
<feature type="binding site" evidence="6">
    <location>
        <position position="12"/>
    </location>
    <ligand>
        <name>[4Fe-4S] cluster</name>
        <dbReference type="ChEBI" id="CHEBI:49883"/>
    </ligand>
</feature>
<feature type="binding site" evidence="6">
    <location>
        <position position="162"/>
    </location>
    <ligand>
        <name>(2E)-4-hydroxy-3-methylbut-2-enyl diphosphate</name>
        <dbReference type="ChEBI" id="CHEBI:128753"/>
    </ligand>
</feature>
<evidence type="ECO:0000256" key="1">
    <source>
        <dbReference type="ARBA" id="ARBA00022485"/>
    </source>
</evidence>
<dbReference type="Gene3D" id="2.40.50.140">
    <property type="entry name" value="Nucleic acid-binding proteins"/>
    <property type="match status" value="4"/>
</dbReference>
<feature type="binding site" evidence="6">
    <location>
        <position position="124"/>
    </location>
    <ligand>
        <name>(2E)-4-hydroxy-3-methylbut-2-enyl diphosphate</name>
        <dbReference type="ChEBI" id="CHEBI:128753"/>
    </ligand>
</feature>
<feature type="binding site" evidence="6">
    <location>
        <position position="74"/>
    </location>
    <ligand>
        <name>isopentenyl diphosphate</name>
        <dbReference type="ChEBI" id="CHEBI:128769"/>
    </ligand>
</feature>
<comment type="catalytic activity">
    <reaction evidence="6">
        <text>isopentenyl diphosphate + 2 oxidized [2Fe-2S]-[ferredoxin] + H2O = (2E)-4-hydroxy-3-methylbut-2-enyl diphosphate + 2 reduced [2Fe-2S]-[ferredoxin] + 2 H(+)</text>
        <dbReference type="Rhea" id="RHEA:24488"/>
        <dbReference type="Rhea" id="RHEA-COMP:10000"/>
        <dbReference type="Rhea" id="RHEA-COMP:10001"/>
        <dbReference type="ChEBI" id="CHEBI:15377"/>
        <dbReference type="ChEBI" id="CHEBI:15378"/>
        <dbReference type="ChEBI" id="CHEBI:33737"/>
        <dbReference type="ChEBI" id="CHEBI:33738"/>
        <dbReference type="ChEBI" id="CHEBI:128753"/>
        <dbReference type="ChEBI" id="CHEBI:128769"/>
        <dbReference type="EC" id="1.17.7.4"/>
    </reaction>
</comment>
<feature type="binding site" evidence="6">
    <location>
        <position position="220"/>
    </location>
    <ligand>
        <name>(2E)-4-hydroxy-3-methylbut-2-enyl diphosphate</name>
        <dbReference type="ChEBI" id="CHEBI:128753"/>
    </ligand>
</feature>
<comment type="similarity">
    <text evidence="6">Belongs to the IspH family.</text>
</comment>
<feature type="binding site" evidence="6">
    <location>
        <position position="218"/>
    </location>
    <ligand>
        <name>isopentenyl diphosphate</name>
        <dbReference type="ChEBI" id="CHEBI:128769"/>
    </ligand>
</feature>
<dbReference type="NCBIfam" id="NF002187">
    <property type="entry name" value="PRK01045.1-1"/>
    <property type="match status" value="1"/>
</dbReference>
<keyword evidence="2 6" id="KW-0479">Metal-binding</keyword>
<feature type="binding site" evidence="6">
    <location>
        <position position="42"/>
    </location>
    <ligand>
        <name>isopentenyl diphosphate</name>
        <dbReference type="ChEBI" id="CHEBI:128769"/>
    </ligand>
</feature>
<sequence>MKIYIAEHAGLCFGVKRAIDIAEKTIAEAGGVNTYSLGPLVHNPYVVEKLNKNGLKIIDNIDSIKKGKIIIRSHGIPYNIQKKAEDLNLEIIDCTCPYVKSVQNRVKEYHNKGYKIIIIGDRNHPEVIGINGWCNNEGIIINEIEEAINLPAYKKVYIVSQTTNTHEKFEKLSNIIVQKSEEVKIFNTICNATNLRQKACIELAKKVDAVIVIGGYNSSNTNKLVEISKKYCNNVYHIELPKDLPLHEILKFNTIGITAGASTPDWIIKEVVNTMENIDNNEMLEAIENTMTKIHRGDIVKGKVIYVTDDEIMVNINYKADGIISREELSSDQNVKPKDLYKEGDEIEVYIVRLDDGEGNVVLSRKRLEIIKSWDELEEAFHNKKVLECTVLTDVKGGLSVLVNRVNGFIPASQVSVNYVSDLSSYIGKKLMARIIDFDKNKRKVVLSSKVIEEEELNKKIEELWNSLEVGKLIEGKVERLTDFGAFVDIGGLDGLIHISDLSWNRVKHPSEIVNVGDIVKVQVLDFNKDNNRISLGLKQTLPEPWDVFLSKRKIGDIVLGKVVNILDFGAFVRLEEGVDGLVHVSQISREHVDKPSDKLKVGQEVLVKIIDINEAEEKISLSIRAIEKELNEEANDDINFENQDMDLKVEDIINKN</sequence>
<keyword evidence="6" id="KW-0560">Oxidoreductase</keyword>
<dbReference type="Pfam" id="PF02401">
    <property type="entry name" value="LYTB"/>
    <property type="match status" value="1"/>
</dbReference>
<comment type="catalytic activity">
    <reaction evidence="6">
        <text>dimethylallyl diphosphate + 2 oxidized [2Fe-2S]-[ferredoxin] + H2O = (2E)-4-hydroxy-3-methylbut-2-enyl diphosphate + 2 reduced [2Fe-2S]-[ferredoxin] + 2 H(+)</text>
        <dbReference type="Rhea" id="RHEA:24825"/>
        <dbReference type="Rhea" id="RHEA-COMP:10000"/>
        <dbReference type="Rhea" id="RHEA-COMP:10001"/>
        <dbReference type="ChEBI" id="CHEBI:15377"/>
        <dbReference type="ChEBI" id="CHEBI:15378"/>
        <dbReference type="ChEBI" id="CHEBI:33737"/>
        <dbReference type="ChEBI" id="CHEBI:33738"/>
        <dbReference type="ChEBI" id="CHEBI:57623"/>
        <dbReference type="ChEBI" id="CHEBI:128753"/>
        <dbReference type="EC" id="1.17.7.4"/>
    </reaction>
</comment>
<dbReference type="Gene3D" id="3.40.50.11270">
    <property type="match status" value="1"/>
</dbReference>
<evidence type="ECO:0000313" key="9">
    <source>
        <dbReference type="Proteomes" id="UP000198828"/>
    </source>
</evidence>
<feature type="binding site" evidence="6">
    <location>
        <position position="219"/>
    </location>
    <ligand>
        <name>dimethylallyl diphosphate</name>
        <dbReference type="ChEBI" id="CHEBI:57623"/>
    </ligand>
</feature>
<dbReference type="GO" id="GO:0046872">
    <property type="term" value="F:metal ion binding"/>
    <property type="evidence" value="ECO:0007669"/>
    <property type="project" value="UniProtKB-KW"/>
</dbReference>
<dbReference type="InterPro" id="IPR003451">
    <property type="entry name" value="LytB/IspH"/>
</dbReference>
<keyword evidence="4 6" id="KW-0411">Iron-sulfur</keyword>
<keyword evidence="1 6" id="KW-0004">4Fe-4S</keyword>
<protein>
    <recommendedName>
        <fullName evidence="6">4-hydroxy-3-methylbut-2-enyl diphosphate reductase</fullName>
        <shortName evidence="6">HMBPP reductase</shortName>
        <ecNumber evidence="6">1.17.7.4</ecNumber>
    </recommendedName>
</protein>
<feature type="binding site" evidence="6">
    <location>
        <position position="262"/>
    </location>
    <ligand>
        <name>isopentenyl diphosphate</name>
        <dbReference type="ChEBI" id="CHEBI:128769"/>
    </ligand>
</feature>
<gene>
    <name evidence="6" type="primary">ispH</name>
    <name evidence="8" type="ORF">SAMN05660923_02575</name>
</gene>
<feature type="binding site" evidence="6">
    <location>
        <position position="190"/>
    </location>
    <ligand>
        <name>[4Fe-4S] cluster</name>
        <dbReference type="ChEBI" id="CHEBI:49883"/>
    </ligand>
</feature>
<dbReference type="CDD" id="cd04465">
    <property type="entry name" value="S1_RPS1_repeat_ec2_hs2"/>
    <property type="match status" value="1"/>
</dbReference>
<evidence type="ECO:0000256" key="4">
    <source>
        <dbReference type="ARBA" id="ARBA00023014"/>
    </source>
</evidence>
<dbReference type="GO" id="GO:0019288">
    <property type="term" value="P:isopentenyl diphosphate biosynthetic process, methylerythritol 4-phosphate pathway"/>
    <property type="evidence" value="ECO:0007669"/>
    <property type="project" value="UniProtKB-UniRule"/>
</dbReference>
<dbReference type="PANTHER" id="PTHR30426:SF0">
    <property type="entry name" value="4-HYDROXY-3-METHYLBUT-2-ENYL DIPHOSPHATE REDUCTASE"/>
    <property type="match status" value="1"/>
</dbReference>
<dbReference type="RefSeq" id="WP_093754331.1">
    <property type="nucleotide sequence ID" value="NZ_FNNG01000013.1"/>
</dbReference>
<dbReference type="HAMAP" id="MF_00191">
    <property type="entry name" value="IspH"/>
    <property type="match status" value="1"/>
</dbReference>
<keyword evidence="9" id="KW-1185">Reference proteome</keyword>
<dbReference type="NCBIfam" id="TIGR00216">
    <property type="entry name" value="ispH_lytB"/>
    <property type="match status" value="1"/>
</dbReference>
<accession>A0A1H3CX52</accession>
<evidence type="ECO:0000256" key="6">
    <source>
        <dbReference type="HAMAP-Rule" id="MF_00191"/>
    </source>
</evidence>
<feature type="binding site" evidence="6">
    <location>
        <position position="262"/>
    </location>
    <ligand>
        <name>dimethylallyl diphosphate</name>
        <dbReference type="ChEBI" id="CHEBI:57623"/>
    </ligand>
</feature>
<feature type="domain" description="S1 motif" evidence="7">
    <location>
        <begin position="556"/>
        <end position="625"/>
    </location>
</feature>
<dbReference type="FunFam" id="2.40.50.140:FF:000051">
    <property type="entry name" value="RNA-binding transcriptional accessory protein"/>
    <property type="match status" value="1"/>
</dbReference>
<feature type="domain" description="S1 motif" evidence="7">
    <location>
        <begin position="384"/>
        <end position="450"/>
    </location>
</feature>
<evidence type="ECO:0000259" key="7">
    <source>
        <dbReference type="PROSITE" id="PS50126"/>
    </source>
</evidence>
<feature type="binding site" evidence="6">
    <location>
        <position position="218"/>
    </location>
    <ligand>
        <name>(2E)-4-hydroxy-3-methylbut-2-enyl diphosphate</name>
        <dbReference type="ChEBI" id="CHEBI:128753"/>
    </ligand>
</feature>
<feature type="active site" description="Proton donor" evidence="6">
    <location>
        <position position="126"/>
    </location>
</feature>
<dbReference type="SUPFAM" id="SSF50249">
    <property type="entry name" value="Nucleic acid-binding proteins"/>
    <property type="match status" value="4"/>
</dbReference>
<comment type="pathway">
    <text evidence="6">Isoprenoid biosynthesis; dimethylallyl diphosphate biosynthesis; dimethylallyl diphosphate from (2E)-4-hydroxy-3-methylbutenyl diphosphate: step 1/1.</text>
</comment>
<feature type="binding site" evidence="6">
    <location>
        <position position="74"/>
    </location>
    <ligand>
        <name>dimethylallyl diphosphate</name>
        <dbReference type="ChEBI" id="CHEBI:57623"/>
    </ligand>
</feature>
<dbReference type="EMBL" id="FNNG01000013">
    <property type="protein sequence ID" value="SDX58793.1"/>
    <property type="molecule type" value="Genomic_DNA"/>
</dbReference>
<feature type="binding site" evidence="6">
    <location>
        <position position="96"/>
    </location>
    <ligand>
        <name>[4Fe-4S] cluster</name>
        <dbReference type="ChEBI" id="CHEBI:49883"/>
    </ligand>
</feature>
<feature type="binding site" evidence="6">
    <location>
        <position position="219"/>
    </location>
    <ligand>
        <name>isopentenyl diphosphate</name>
        <dbReference type="ChEBI" id="CHEBI:128769"/>
    </ligand>
</feature>
<dbReference type="InterPro" id="IPR012340">
    <property type="entry name" value="NA-bd_OB-fold"/>
</dbReference>
<comment type="function">
    <text evidence="6">Catalyzes the conversion of 1-hydroxy-2-methyl-2-(E)-butenyl 4-diphosphate (HMBPP) into a mixture of isopentenyl diphosphate (IPP) and dimethylallyl diphosphate (DMAPP). Acts in the terminal step of the DOXP/MEP pathway for isoprenoid precursor biosynthesis.</text>
</comment>
<dbReference type="GO" id="GO:0016114">
    <property type="term" value="P:terpenoid biosynthetic process"/>
    <property type="evidence" value="ECO:0007669"/>
    <property type="project" value="UniProtKB-UniRule"/>
</dbReference>
<dbReference type="OrthoDB" id="9804077at2"/>
<dbReference type="PRINTS" id="PR00681">
    <property type="entry name" value="RIBOSOMALS1"/>
</dbReference>
<dbReference type="Proteomes" id="UP000198828">
    <property type="component" value="Unassembled WGS sequence"/>
</dbReference>
<dbReference type="GO" id="GO:0051539">
    <property type="term" value="F:4 iron, 4 sulfur cluster binding"/>
    <property type="evidence" value="ECO:0007669"/>
    <property type="project" value="UniProtKB-UniRule"/>
</dbReference>
<dbReference type="CDD" id="cd05687">
    <property type="entry name" value="S1_RPS1_repeat_ec1_hs1"/>
    <property type="match status" value="1"/>
</dbReference>
<dbReference type="CDD" id="cd13944">
    <property type="entry name" value="lytB_ispH"/>
    <property type="match status" value="1"/>
</dbReference>
<dbReference type="SMART" id="SM00316">
    <property type="entry name" value="S1"/>
    <property type="match status" value="4"/>
</dbReference>
<comment type="function">
    <text evidence="5">Binds mRNA; thus facilitating recognition of the initiation point. It is needed to translate mRNA with a short Shine-Dalgarno (SD) purine-rich sequence.</text>
</comment>
<dbReference type="PROSITE" id="PS50126">
    <property type="entry name" value="S1"/>
    <property type="match status" value="4"/>
</dbReference>
<dbReference type="UniPathway" id="UPA00059">
    <property type="reaction ID" value="UER00105"/>
</dbReference>
<feature type="binding site" evidence="6">
    <location>
        <position position="124"/>
    </location>
    <ligand>
        <name>dimethylallyl diphosphate</name>
        <dbReference type="ChEBI" id="CHEBI:57623"/>
    </ligand>
</feature>
<comment type="pathway">
    <text evidence="6">Isoprenoid biosynthesis; isopentenyl diphosphate biosynthesis via DXP pathway; isopentenyl diphosphate from 1-deoxy-D-xylulose 5-phosphate: step 6/6.</text>
</comment>
<dbReference type="PANTHER" id="PTHR30426">
    <property type="entry name" value="4-HYDROXY-3-METHYLBUT-2-ENYL DIPHOSPHATE REDUCTASE"/>
    <property type="match status" value="1"/>
</dbReference>
<evidence type="ECO:0000256" key="3">
    <source>
        <dbReference type="ARBA" id="ARBA00023004"/>
    </source>
</evidence>
<dbReference type="InterPro" id="IPR003029">
    <property type="entry name" value="S1_domain"/>
</dbReference>
<feature type="binding site" evidence="6">
    <location>
        <position position="218"/>
    </location>
    <ligand>
        <name>dimethylallyl diphosphate</name>
        <dbReference type="ChEBI" id="CHEBI:57623"/>
    </ligand>
</feature>
<dbReference type="GO" id="GO:0005737">
    <property type="term" value="C:cytoplasm"/>
    <property type="evidence" value="ECO:0007669"/>
    <property type="project" value="UniProtKB-ARBA"/>
</dbReference>
<dbReference type="GO" id="GO:0003729">
    <property type="term" value="F:mRNA binding"/>
    <property type="evidence" value="ECO:0007669"/>
    <property type="project" value="UniProtKB-ARBA"/>
</dbReference>
<evidence type="ECO:0000313" key="8">
    <source>
        <dbReference type="EMBL" id="SDX58793.1"/>
    </source>
</evidence>